<sequence>MDRKPVSTLSLVLFSSCVLPRCSAKSAANPSTETVHLNSRLKGTSNSGSNVGWLVPTCRCARKRNSGSEGTS</sequence>
<evidence type="ECO:0000313" key="4">
    <source>
        <dbReference type="Proteomes" id="UP000504636"/>
    </source>
</evidence>
<dbReference type="RefSeq" id="XP_033569642.1">
    <property type="nucleotide sequence ID" value="XM_033721310.1"/>
</dbReference>
<dbReference type="GeneID" id="54462203"/>
<feature type="signal peptide" evidence="2">
    <location>
        <begin position="1"/>
        <end position="24"/>
    </location>
</feature>
<dbReference type="AlphaFoldDB" id="A0A6A6Y298"/>
<keyword evidence="2" id="KW-0732">Signal</keyword>
<reference evidence="3 5" key="1">
    <citation type="journal article" date="2020" name="Stud. Mycol.">
        <title>101 Dothideomycetes genomes: a test case for predicting lifestyles and emergence of pathogens.</title>
        <authorList>
            <person name="Haridas S."/>
            <person name="Albert R."/>
            <person name="Binder M."/>
            <person name="Bloem J."/>
            <person name="Labutti K."/>
            <person name="Salamov A."/>
            <person name="Andreopoulos B."/>
            <person name="Baker S."/>
            <person name="Barry K."/>
            <person name="Bills G."/>
            <person name="Bluhm B."/>
            <person name="Cannon C."/>
            <person name="Castanera R."/>
            <person name="Culley D."/>
            <person name="Daum C."/>
            <person name="Ezra D."/>
            <person name="Gonzalez J."/>
            <person name="Henrissat B."/>
            <person name="Kuo A."/>
            <person name="Liang C."/>
            <person name="Lipzen A."/>
            <person name="Lutzoni F."/>
            <person name="Magnuson J."/>
            <person name="Mondo S."/>
            <person name="Nolan M."/>
            <person name="Ohm R."/>
            <person name="Pangilinan J."/>
            <person name="Park H.-J."/>
            <person name="Ramirez L."/>
            <person name="Alfaro M."/>
            <person name="Sun H."/>
            <person name="Tritt A."/>
            <person name="Yoshinaga Y."/>
            <person name="Zwiers L.-H."/>
            <person name="Turgeon B."/>
            <person name="Goodwin S."/>
            <person name="Spatafora J."/>
            <person name="Crous P."/>
            <person name="Grigoriev I."/>
        </authorList>
    </citation>
    <scope>NUCLEOTIDE SEQUENCE</scope>
    <source>
        <strain evidence="3 5">CBS 304.34</strain>
    </source>
</reference>
<dbReference type="EMBL" id="MU003721">
    <property type="protein sequence ID" value="KAF2802678.1"/>
    <property type="molecule type" value="Genomic_DNA"/>
</dbReference>
<keyword evidence="4" id="KW-1185">Reference proteome</keyword>
<evidence type="ECO:0000256" key="2">
    <source>
        <dbReference type="SAM" id="SignalP"/>
    </source>
</evidence>
<dbReference type="PROSITE" id="PS51257">
    <property type="entry name" value="PROKAR_LIPOPROTEIN"/>
    <property type="match status" value="1"/>
</dbReference>
<evidence type="ECO:0000313" key="3">
    <source>
        <dbReference type="EMBL" id="KAF2802678.1"/>
    </source>
</evidence>
<name>A0A6A6Y298_9PEZI</name>
<feature type="region of interest" description="Disordered" evidence="1">
    <location>
        <begin position="29"/>
        <end position="49"/>
    </location>
</feature>
<dbReference type="Proteomes" id="UP000504636">
    <property type="component" value="Unplaced"/>
</dbReference>
<protein>
    <recommendedName>
        <fullName evidence="6">Secreted protein</fullName>
    </recommendedName>
</protein>
<organism evidence="3">
    <name type="scientific">Mytilinidion resinicola</name>
    <dbReference type="NCBI Taxonomy" id="574789"/>
    <lineage>
        <taxon>Eukaryota</taxon>
        <taxon>Fungi</taxon>
        <taxon>Dikarya</taxon>
        <taxon>Ascomycota</taxon>
        <taxon>Pezizomycotina</taxon>
        <taxon>Dothideomycetes</taxon>
        <taxon>Pleosporomycetidae</taxon>
        <taxon>Mytilinidiales</taxon>
        <taxon>Mytilinidiaceae</taxon>
        <taxon>Mytilinidion</taxon>
    </lineage>
</organism>
<accession>A0A6A6Y298</accession>
<evidence type="ECO:0008006" key="6">
    <source>
        <dbReference type="Google" id="ProtNLM"/>
    </source>
</evidence>
<evidence type="ECO:0000313" key="5">
    <source>
        <dbReference type="RefSeq" id="XP_033569642.1"/>
    </source>
</evidence>
<gene>
    <name evidence="3 5" type="ORF">BDZ99DRAFT_468667</name>
</gene>
<evidence type="ECO:0000256" key="1">
    <source>
        <dbReference type="SAM" id="MobiDB-lite"/>
    </source>
</evidence>
<reference evidence="5" key="2">
    <citation type="submission" date="2020-04" db="EMBL/GenBank/DDBJ databases">
        <authorList>
            <consortium name="NCBI Genome Project"/>
        </authorList>
    </citation>
    <scope>NUCLEOTIDE SEQUENCE</scope>
    <source>
        <strain evidence="5">CBS 304.34</strain>
    </source>
</reference>
<reference evidence="5" key="3">
    <citation type="submission" date="2025-04" db="UniProtKB">
        <authorList>
            <consortium name="RefSeq"/>
        </authorList>
    </citation>
    <scope>IDENTIFICATION</scope>
    <source>
        <strain evidence="5">CBS 304.34</strain>
    </source>
</reference>
<proteinExistence type="predicted"/>
<feature type="chain" id="PRO_5044628811" description="Secreted protein" evidence="2">
    <location>
        <begin position="25"/>
        <end position="72"/>
    </location>
</feature>